<dbReference type="PANTHER" id="PTHR30471">
    <property type="entry name" value="DNA REPAIR PROTEIN RADC"/>
    <property type="match status" value="1"/>
</dbReference>
<dbReference type="PROSITE" id="PS01302">
    <property type="entry name" value="UPF0758"/>
    <property type="match status" value="1"/>
</dbReference>
<evidence type="ECO:0000256" key="3">
    <source>
        <dbReference type="ARBA" id="ARBA00022723"/>
    </source>
</evidence>
<comment type="similarity">
    <text evidence="1 7">Belongs to the UPF0758 family.</text>
</comment>
<dbReference type="InterPro" id="IPR046778">
    <property type="entry name" value="UPF0758_N"/>
</dbReference>
<feature type="domain" description="MPN" evidence="8">
    <location>
        <begin position="100"/>
        <end position="222"/>
    </location>
</feature>
<keyword evidence="3" id="KW-0479">Metal-binding</keyword>
<reference evidence="9 10" key="1">
    <citation type="submission" date="2021-03" db="EMBL/GenBank/DDBJ databases">
        <title>Genomic Encyclopedia of Type Strains, Phase IV (KMG-IV): sequencing the most valuable type-strain genomes for metagenomic binning, comparative biology and taxonomic classification.</title>
        <authorList>
            <person name="Goeker M."/>
        </authorList>
    </citation>
    <scope>NUCLEOTIDE SEQUENCE [LARGE SCALE GENOMIC DNA]</scope>
    <source>
        <strain evidence="9 10">DSM 1289</strain>
    </source>
</reference>
<evidence type="ECO:0000256" key="1">
    <source>
        <dbReference type="ARBA" id="ARBA00010243"/>
    </source>
</evidence>
<proteinExistence type="inferred from homology"/>
<dbReference type="PROSITE" id="PS50249">
    <property type="entry name" value="MPN"/>
    <property type="match status" value="1"/>
</dbReference>
<dbReference type="PANTHER" id="PTHR30471:SF3">
    <property type="entry name" value="UPF0758 PROTEIN YEES-RELATED"/>
    <property type="match status" value="1"/>
</dbReference>
<gene>
    <name evidence="9" type="ORF">J2Z43_002675</name>
</gene>
<evidence type="ECO:0000313" key="9">
    <source>
        <dbReference type="EMBL" id="MBP1856227.1"/>
    </source>
</evidence>
<evidence type="ECO:0000256" key="7">
    <source>
        <dbReference type="RuleBase" id="RU003797"/>
    </source>
</evidence>
<dbReference type="Pfam" id="PF20582">
    <property type="entry name" value="UPF0758_N"/>
    <property type="match status" value="1"/>
</dbReference>
<dbReference type="InterPro" id="IPR025657">
    <property type="entry name" value="RadC_JAB"/>
</dbReference>
<evidence type="ECO:0000259" key="8">
    <source>
        <dbReference type="PROSITE" id="PS50249"/>
    </source>
</evidence>
<dbReference type="InterPro" id="IPR010994">
    <property type="entry name" value="RuvA_2-like"/>
</dbReference>
<dbReference type="InterPro" id="IPR001405">
    <property type="entry name" value="UPF0758"/>
</dbReference>
<organism evidence="9 10">
    <name type="scientific">Metaclostridioides mangenotii</name>
    <dbReference type="NCBI Taxonomy" id="1540"/>
    <lineage>
        <taxon>Bacteria</taxon>
        <taxon>Bacillati</taxon>
        <taxon>Bacillota</taxon>
        <taxon>Clostridia</taxon>
        <taxon>Peptostreptococcales</taxon>
        <taxon>Peptostreptococcaceae</taxon>
        <taxon>Metaclostridioides</taxon>
    </lineage>
</organism>
<keyword evidence="6" id="KW-0482">Metalloprotease</keyword>
<protein>
    <submittedName>
        <fullName evidence="9">DNA repair protein RadC</fullName>
    </submittedName>
</protein>
<evidence type="ECO:0000313" key="10">
    <source>
        <dbReference type="Proteomes" id="UP000767291"/>
    </source>
</evidence>
<dbReference type="CDD" id="cd08071">
    <property type="entry name" value="MPN_DUF2466"/>
    <property type="match status" value="1"/>
</dbReference>
<comment type="caution">
    <text evidence="9">The sequence shown here is derived from an EMBL/GenBank/DDBJ whole genome shotgun (WGS) entry which is preliminary data.</text>
</comment>
<evidence type="ECO:0000256" key="6">
    <source>
        <dbReference type="ARBA" id="ARBA00023049"/>
    </source>
</evidence>
<keyword evidence="4" id="KW-0378">Hydrolase</keyword>
<dbReference type="Pfam" id="PF04002">
    <property type="entry name" value="RadC"/>
    <property type="match status" value="1"/>
</dbReference>
<dbReference type="Gene3D" id="3.40.140.10">
    <property type="entry name" value="Cytidine Deaminase, domain 2"/>
    <property type="match status" value="1"/>
</dbReference>
<keyword evidence="10" id="KW-1185">Reference proteome</keyword>
<dbReference type="Proteomes" id="UP000767291">
    <property type="component" value="Unassembled WGS sequence"/>
</dbReference>
<dbReference type="EMBL" id="JAGGJX010000007">
    <property type="protein sequence ID" value="MBP1856227.1"/>
    <property type="molecule type" value="Genomic_DNA"/>
</dbReference>
<sequence>MKKMTLEERPREKMLINGVKSLSNSELLAIILRTGTKKMNAINLANQIINTDAQGIRNLEHMTIEELCEIEGIGISKAAQIKAALELGVRIASYKPLKHKINDPWDVYKCYVDSLRFLDKEVFKTILLNTKNEVISDVEISVGTLNSSLVHPREVFKEAIKRSTNKIILIHNHPSGYVEPSSEDKSITSRLVKCGEILGIGILDHIIIGDGNYFSFKENMLI</sequence>
<dbReference type="SUPFAM" id="SSF47781">
    <property type="entry name" value="RuvA domain 2-like"/>
    <property type="match status" value="1"/>
</dbReference>
<keyword evidence="5" id="KW-0862">Zinc</keyword>
<name>A0ABS4EE59_9FIRM</name>
<dbReference type="InterPro" id="IPR020891">
    <property type="entry name" value="UPF0758_CS"/>
</dbReference>
<dbReference type="NCBIfam" id="NF000642">
    <property type="entry name" value="PRK00024.1"/>
    <property type="match status" value="1"/>
</dbReference>
<accession>A0ABS4EE59</accession>
<evidence type="ECO:0000256" key="5">
    <source>
        <dbReference type="ARBA" id="ARBA00022833"/>
    </source>
</evidence>
<dbReference type="NCBIfam" id="TIGR00608">
    <property type="entry name" value="radc"/>
    <property type="match status" value="1"/>
</dbReference>
<evidence type="ECO:0000256" key="2">
    <source>
        <dbReference type="ARBA" id="ARBA00022670"/>
    </source>
</evidence>
<evidence type="ECO:0000256" key="4">
    <source>
        <dbReference type="ARBA" id="ARBA00022801"/>
    </source>
</evidence>
<dbReference type="InterPro" id="IPR037518">
    <property type="entry name" value="MPN"/>
</dbReference>
<keyword evidence="2" id="KW-0645">Protease</keyword>